<name>A0A848IPI8_9BURK</name>
<dbReference type="AlphaFoldDB" id="A0A848IPI8"/>
<dbReference type="RefSeq" id="WP_169489912.1">
    <property type="nucleotide sequence ID" value="NZ_JABBGJ010000049.1"/>
</dbReference>
<evidence type="ECO:0000313" key="1">
    <source>
        <dbReference type="EMBL" id="NMM03160.1"/>
    </source>
</evidence>
<comment type="caution">
    <text evidence="1">The sequence shown here is derived from an EMBL/GenBank/DDBJ whole genome shotgun (WGS) entry which is preliminary data.</text>
</comment>
<keyword evidence="2" id="KW-1185">Reference proteome</keyword>
<organism evidence="1 2">
    <name type="scientific">Paraburkholderia polaris</name>
    <dbReference type="NCBI Taxonomy" id="2728848"/>
    <lineage>
        <taxon>Bacteria</taxon>
        <taxon>Pseudomonadati</taxon>
        <taxon>Pseudomonadota</taxon>
        <taxon>Betaproteobacteria</taxon>
        <taxon>Burkholderiales</taxon>
        <taxon>Burkholderiaceae</taxon>
        <taxon>Paraburkholderia</taxon>
    </lineage>
</organism>
<accession>A0A848IPI8</accession>
<sequence length="87" mass="8937">MPACDAAAASNGFQITQQFGIYYGNYPYVGGVGVEGIMFGANGPLATDTCGDTTSFYELECILKGDGTFGWLAVVQAFFPGCSGGGN</sequence>
<reference evidence="1 2" key="1">
    <citation type="submission" date="2020-04" db="EMBL/GenBank/DDBJ databases">
        <title>Paraburkholderia sp. RP-4-7 isolated from soil.</title>
        <authorList>
            <person name="Dahal R.H."/>
        </authorList>
    </citation>
    <scope>NUCLEOTIDE SEQUENCE [LARGE SCALE GENOMIC DNA]</scope>
    <source>
        <strain evidence="1 2">RP-4-7</strain>
    </source>
</reference>
<proteinExistence type="predicted"/>
<evidence type="ECO:0000313" key="2">
    <source>
        <dbReference type="Proteomes" id="UP000544134"/>
    </source>
</evidence>
<dbReference type="Proteomes" id="UP000544134">
    <property type="component" value="Unassembled WGS sequence"/>
</dbReference>
<gene>
    <name evidence="1" type="ORF">HHL24_35310</name>
</gene>
<protein>
    <submittedName>
        <fullName evidence="1">Uncharacterized protein</fullName>
    </submittedName>
</protein>
<dbReference type="EMBL" id="JABBGJ010000049">
    <property type="protein sequence ID" value="NMM03160.1"/>
    <property type="molecule type" value="Genomic_DNA"/>
</dbReference>